<dbReference type="EMBL" id="CP119965">
    <property type="protein sequence ID" value="WFD41068.1"/>
    <property type="molecule type" value="Genomic_DNA"/>
</dbReference>
<dbReference type="Pfam" id="PF03435">
    <property type="entry name" value="Sacchrp_dh_NADP"/>
    <property type="match status" value="1"/>
</dbReference>
<sequence>MATHEYDIVLYGATGFTGKFVAQYLAEHPQVPRIALAGRNASKVRAVRDGLVNVTKERIESIGLVEASAGDKASLQRLAALAKVVINTVGPFGQLGGFDVAKAAAEAGTGYVDLTGESDVYADEVKGIHAIAQKTNAVIIPSSGFDCLPFDLSTYFAVQEVKKVLGPDAEIDHVLLGYDVKGSVSGGTFASALSMAKHPYALSYSHPYWFSPVQGVMKTQPYKTRFLPQFNKSGSYTMFAPHNTRVVNRSWGLQEEAHLPTHYGPEFRYLEAEVSWSSLGAFLVSCKFLLATWMFNNMPFIGRMAQTVLPQGSGSSLEEQLKGHAKLRTIAYGRDGKTKGLSVFSVQGDPGYYKTGAFLSESALAIALDKDRLTPMAHRGGVLTWATAGPEVVMERLVKYGGVTFGAADITNEANPSKVLA</sequence>
<feature type="domain" description="Saccharopine dehydrogenase NADP binding" evidence="2">
    <location>
        <begin position="8"/>
        <end position="137"/>
    </location>
</feature>
<dbReference type="Proteomes" id="UP001217754">
    <property type="component" value="Chromosome 8"/>
</dbReference>
<evidence type="ECO:0000313" key="4">
    <source>
        <dbReference type="Proteomes" id="UP001217754"/>
    </source>
</evidence>
<gene>
    <name evidence="3" type="ORF">MJAP1_004061</name>
</gene>
<proteinExistence type="inferred from homology"/>
<evidence type="ECO:0000313" key="3">
    <source>
        <dbReference type="EMBL" id="WFD41068.1"/>
    </source>
</evidence>
<dbReference type="PANTHER" id="PTHR12286:SF5">
    <property type="entry name" value="SACCHAROPINE DEHYDROGENASE-LIKE OXIDOREDUCTASE"/>
    <property type="match status" value="1"/>
</dbReference>
<name>A0AAF0JC27_9BASI</name>
<comment type="similarity">
    <text evidence="1">Belongs to the saccharopine dehydrogenase family.</text>
</comment>
<dbReference type="InterPro" id="IPR036291">
    <property type="entry name" value="NAD(P)-bd_dom_sf"/>
</dbReference>
<dbReference type="Gene3D" id="3.40.50.720">
    <property type="entry name" value="NAD(P)-binding Rossmann-like Domain"/>
    <property type="match status" value="1"/>
</dbReference>
<keyword evidence="4" id="KW-1185">Reference proteome</keyword>
<dbReference type="GO" id="GO:0005886">
    <property type="term" value="C:plasma membrane"/>
    <property type="evidence" value="ECO:0007669"/>
    <property type="project" value="TreeGrafter"/>
</dbReference>
<dbReference type="SUPFAM" id="SSF51735">
    <property type="entry name" value="NAD(P)-binding Rossmann-fold domains"/>
    <property type="match status" value="1"/>
</dbReference>
<dbReference type="GO" id="GO:0009247">
    <property type="term" value="P:glycolipid biosynthetic process"/>
    <property type="evidence" value="ECO:0007669"/>
    <property type="project" value="TreeGrafter"/>
</dbReference>
<protein>
    <recommendedName>
        <fullName evidence="2">Saccharopine dehydrogenase NADP binding domain-containing protein</fullName>
    </recommendedName>
</protein>
<evidence type="ECO:0000259" key="2">
    <source>
        <dbReference type="Pfam" id="PF03435"/>
    </source>
</evidence>
<dbReference type="GO" id="GO:0005811">
    <property type="term" value="C:lipid droplet"/>
    <property type="evidence" value="ECO:0007669"/>
    <property type="project" value="TreeGrafter"/>
</dbReference>
<dbReference type="GO" id="GO:0005739">
    <property type="term" value="C:mitochondrion"/>
    <property type="evidence" value="ECO:0007669"/>
    <property type="project" value="TreeGrafter"/>
</dbReference>
<reference evidence="3" key="1">
    <citation type="submission" date="2023-03" db="EMBL/GenBank/DDBJ databases">
        <title>Mating type loci evolution in Malassezia.</title>
        <authorList>
            <person name="Coelho M.A."/>
        </authorList>
    </citation>
    <scope>NUCLEOTIDE SEQUENCE</scope>
    <source>
        <strain evidence="3">CBS 9431</strain>
    </source>
</reference>
<dbReference type="InterPro" id="IPR051276">
    <property type="entry name" value="Saccharopine_DH-like_oxidrdct"/>
</dbReference>
<dbReference type="AlphaFoldDB" id="A0AAF0JC27"/>
<organism evidence="3 4">
    <name type="scientific">Malassezia japonica</name>
    <dbReference type="NCBI Taxonomy" id="223818"/>
    <lineage>
        <taxon>Eukaryota</taxon>
        <taxon>Fungi</taxon>
        <taxon>Dikarya</taxon>
        <taxon>Basidiomycota</taxon>
        <taxon>Ustilaginomycotina</taxon>
        <taxon>Malasseziomycetes</taxon>
        <taxon>Malasseziales</taxon>
        <taxon>Malasseziaceae</taxon>
        <taxon>Malassezia</taxon>
    </lineage>
</organism>
<dbReference type="PANTHER" id="PTHR12286">
    <property type="entry name" value="SACCHAROPINE DEHYDROGENASE-LIKE OXIDOREDUCTASE"/>
    <property type="match status" value="1"/>
</dbReference>
<evidence type="ECO:0000256" key="1">
    <source>
        <dbReference type="ARBA" id="ARBA00038048"/>
    </source>
</evidence>
<dbReference type="GeneID" id="85227712"/>
<accession>A0AAF0JC27</accession>
<dbReference type="RefSeq" id="XP_060123965.1">
    <property type="nucleotide sequence ID" value="XM_060267982.1"/>
</dbReference>
<dbReference type="InterPro" id="IPR005097">
    <property type="entry name" value="Sacchrp_dh_NADP-bd"/>
</dbReference>